<dbReference type="InterPro" id="IPR034455">
    <property type="entry name" value="CNL1"/>
</dbReference>
<dbReference type="GeneID" id="96904454"/>
<keyword evidence="9" id="KW-1185">Reference proteome</keyword>
<comment type="subcellular location">
    <subcellularLocation>
        <location evidence="2">Cytoplasm</location>
    </subcellularLocation>
</comment>
<dbReference type="RefSeq" id="XP_003677161.1">
    <property type="nucleotide sequence ID" value="XM_003677113.1"/>
</dbReference>
<dbReference type="AlphaFoldDB" id="G0VH35"/>
<dbReference type="CDD" id="cd24144">
    <property type="entry name" value="BLOC1_CNL1"/>
    <property type="match status" value="1"/>
</dbReference>
<evidence type="ECO:0000256" key="2">
    <source>
        <dbReference type="ARBA" id="ARBA00004496"/>
    </source>
</evidence>
<accession>G0VH35</accession>
<comment type="similarity">
    <text evidence="3">Belongs to the BLOC1S4 family.</text>
</comment>
<comment type="function">
    <text evidence="1">Component of the biogenesis of lysosome-related organelles complex-1 (BLOC-1), a complex that is involved in endosomal cargo sorting.</text>
</comment>
<gene>
    <name evidence="8" type="primary">NCAS0F03230</name>
    <name evidence="8" type="ordered locus">NCAS_0F03230</name>
</gene>
<evidence type="ECO:0000256" key="7">
    <source>
        <dbReference type="ARBA" id="ARBA00029995"/>
    </source>
</evidence>
<evidence type="ECO:0000256" key="6">
    <source>
        <dbReference type="ARBA" id="ARBA00022490"/>
    </source>
</evidence>
<dbReference type="GO" id="GO:0032880">
    <property type="term" value="P:regulation of protein localization"/>
    <property type="evidence" value="ECO:0007669"/>
    <property type="project" value="EnsemblFungi"/>
</dbReference>
<evidence type="ECO:0000256" key="5">
    <source>
        <dbReference type="ARBA" id="ARBA00022448"/>
    </source>
</evidence>
<dbReference type="GO" id="GO:0007032">
    <property type="term" value="P:endosome organization"/>
    <property type="evidence" value="ECO:0007669"/>
    <property type="project" value="EnsemblFungi"/>
</dbReference>
<dbReference type="GO" id="GO:0005768">
    <property type="term" value="C:endosome"/>
    <property type="evidence" value="ECO:0007669"/>
    <property type="project" value="EnsemblFungi"/>
</dbReference>
<dbReference type="FunCoup" id="G0VH35">
    <property type="interactions" value="36"/>
</dbReference>
<evidence type="ECO:0000256" key="1">
    <source>
        <dbReference type="ARBA" id="ARBA00003807"/>
    </source>
</evidence>
<dbReference type="InParanoid" id="G0VH35"/>
<proteinExistence type="inferred from homology"/>
<organism evidence="8 9">
    <name type="scientific">Naumovozyma castellii</name>
    <name type="common">Yeast</name>
    <name type="synonym">Saccharomyces castellii</name>
    <dbReference type="NCBI Taxonomy" id="27288"/>
    <lineage>
        <taxon>Eukaryota</taxon>
        <taxon>Fungi</taxon>
        <taxon>Dikarya</taxon>
        <taxon>Ascomycota</taxon>
        <taxon>Saccharomycotina</taxon>
        <taxon>Saccharomycetes</taxon>
        <taxon>Saccharomycetales</taxon>
        <taxon>Saccharomycetaceae</taxon>
        <taxon>Naumovozyma</taxon>
    </lineage>
</organism>
<dbReference type="EMBL" id="HE576757">
    <property type="protein sequence ID" value="CCC70807.1"/>
    <property type="molecule type" value="Genomic_DNA"/>
</dbReference>
<keyword evidence="5" id="KW-0813">Transport</keyword>
<keyword evidence="6" id="KW-0963">Cytoplasm</keyword>
<evidence type="ECO:0000313" key="8">
    <source>
        <dbReference type="EMBL" id="CCC70807.1"/>
    </source>
</evidence>
<name>G0VH35_NAUCA</name>
<dbReference type="STRING" id="1064592.G0VH35"/>
<dbReference type="OMA" id="HFDMLDQ"/>
<dbReference type="PANTHER" id="PTHR39145:SF1">
    <property type="entry name" value="BIOGENESIS OF LYSOSOME-RELATED ORGANELLES COMPLEX 1 SUBUNIT CNL1"/>
    <property type="match status" value="1"/>
</dbReference>
<dbReference type="OrthoDB" id="5424991at2759"/>
<reference key="2">
    <citation type="submission" date="2011-08" db="EMBL/GenBank/DDBJ databases">
        <title>Genome sequence of Naumovozyma castellii.</title>
        <authorList>
            <person name="Gordon J.L."/>
            <person name="Armisen D."/>
            <person name="Proux-Wera E."/>
            <person name="OhEigeartaigh S.S."/>
            <person name="Byrne K.P."/>
            <person name="Wolfe K.H."/>
        </authorList>
    </citation>
    <scope>NUCLEOTIDE SEQUENCE</scope>
    <source>
        <strain>Type strain:CBS 4309</strain>
    </source>
</reference>
<dbReference type="eggNOG" id="ENOG502S4DQ">
    <property type="taxonomic scope" value="Eukaryota"/>
</dbReference>
<evidence type="ECO:0000313" key="9">
    <source>
        <dbReference type="Proteomes" id="UP000001640"/>
    </source>
</evidence>
<protein>
    <recommendedName>
        <fullName evidence="4">Biogenesis of lysosome-related organelles complex 1 subunit CNL1</fullName>
    </recommendedName>
    <alternativeName>
        <fullName evidence="7">CNO-like protein 1</fullName>
    </alternativeName>
</protein>
<dbReference type="GO" id="GO:0031083">
    <property type="term" value="C:BLOC-1 complex"/>
    <property type="evidence" value="ECO:0007669"/>
    <property type="project" value="EnsemblFungi"/>
</dbReference>
<dbReference type="PANTHER" id="PTHR39145">
    <property type="entry name" value="BIOGENESIS OF LYSOSOME-RELATED ORGANELLES COMPLEX 1 SUBUNIT CNL1"/>
    <property type="match status" value="1"/>
</dbReference>
<evidence type="ECO:0000256" key="4">
    <source>
        <dbReference type="ARBA" id="ARBA00014971"/>
    </source>
</evidence>
<dbReference type="HOGENOM" id="CLU_141728_1_0_1"/>
<sequence>MPNEGSDKVEQGLDADPLGIDKLSVDYDYLLYKIRDHVESIQLQTTQLCRTQNELVTNEIVENIIDRNISEFKLLLEKCEELENHFDMLDQIAIITESFNDRISAIIADYKQIKRR</sequence>
<dbReference type="Proteomes" id="UP000001640">
    <property type="component" value="Chromosome 6"/>
</dbReference>
<evidence type="ECO:0000256" key="3">
    <source>
        <dbReference type="ARBA" id="ARBA00007289"/>
    </source>
</evidence>
<reference evidence="8 9" key="1">
    <citation type="journal article" date="2011" name="Proc. Natl. Acad. Sci. U.S.A.">
        <title>Evolutionary erosion of yeast sex chromosomes by mating-type switching accidents.</title>
        <authorList>
            <person name="Gordon J.L."/>
            <person name="Armisen D."/>
            <person name="Proux-Wera E."/>
            <person name="Oheigeartaigh S.S."/>
            <person name="Byrne K.P."/>
            <person name="Wolfe K.H."/>
        </authorList>
    </citation>
    <scope>NUCLEOTIDE SEQUENCE [LARGE SCALE GENOMIC DNA]</scope>
    <source>
        <strain evidence="9">ATCC 76901 / BCRC 22586 / CBS 4309 / NBRC 1992 / NRRL Y-12630</strain>
    </source>
</reference>
<dbReference type="KEGG" id="ncs:NCAS_0F03230"/>